<dbReference type="EMBL" id="ASPP01008819">
    <property type="protein sequence ID" value="ETO24989.1"/>
    <property type="molecule type" value="Genomic_DNA"/>
</dbReference>
<reference evidence="8 9" key="1">
    <citation type="journal article" date="2013" name="Curr. Biol.">
        <title>The Genome of the Foraminiferan Reticulomyxa filosa.</title>
        <authorList>
            <person name="Glockner G."/>
            <person name="Hulsmann N."/>
            <person name="Schleicher M."/>
            <person name="Noegel A.A."/>
            <person name="Eichinger L."/>
            <person name="Gallinger C."/>
            <person name="Pawlowski J."/>
            <person name="Sierra R."/>
            <person name="Euteneuer U."/>
            <person name="Pillet L."/>
            <person name="Moustafa A."/>
            <person name="Platzer M."/>
            <person name="Groth M."/>
            <person name="Szafranski K."/>
            <person name="Schliwa M."/>
        </authorList>
    </citation>
    <scope>NUCLEOTIDE SEQUENCE [LARGE SCALE GENOMIC DNA]</scope>
</reference>
<name>X6NGZ4_RETFI</name>
<dbReference type="GO" id="GO:0016020">
    <property type="term" value="C:membrane"/>
    <property type="evidence" value="ECO:0007669"/>
    <property type="project" value="UniProtKB-SubCell"/>
</dbReference>
<dbReference type="Pfam" id="PF03798">
    <property type="entry name" value="TRAM_LAG1_CLN8"/>
    <property type="match status" value="1"/>
</dbReference>
<dbReference type="Proteomes" id="UP000023152">
    <property type="component" value="Unassembled WGS sequence"/>
</dbReference>
<accession>X6NGZ4</accession>
<keyword evidence="4 5" id="KW-0472">Membrane</keyword>
<evidence type="ECO:0000256" key="3">
    <source>
        <dbReference type="ARBA" id="ARBA00022989"/>
    </source>
</evidence>
<dbReference type="GO" id="GO:0055088">
    <property type="term" value="P:lipid homeostasis"/>
    <property type="evidence" value="ECO:0007669"/>
    <property type="project" value="TreeGrafter"/>
</dbReference>
<gene>
    <name evidence="8" type="ORF">RFI_12158</name>
</gene>
<dbReference type="InterPro" id="IPR006634">
    <property type="entry name" value="TLC-dom"/>
</dbReference>
<evidence type="ECO:0000256" key="4">
    <source>
        <dbReference type="ARBA" id="ARBA00023136"/>
    </source>
</evidence>
<keyword evidence="9" id="KW-1185">Reference proteome</keyword>
<keyword evidence="3 6" id="KW-1133">Transmembrane helix</keyword>
<feature type="transmembrane region" description="Helical" evidence="6">
    <location>
        <begin position="255"/>
        <end position="277"/>
    </location>
</feature>
<feature type="transmembrane region" description="Helical" evidence="6">
    <location>
        <begin position="124"/>
        <end position="143"/>
    </location>
</feature>
<evidence type="ECO:0000256" key="5">
    <source>
        <dbReference type="PROSITE-ProRule" id="PRU00205"/>
    </source>
</evidence>
<evidence type="ECO:0000256" key="1">
    <source>
        <dbReference type="ARBA" id="ARBA00004141"/>
    </source>
</evidence>
<sequence>AETETVQVKWKKVKYVITCPPKKICFPRLCLKKKPGIMTRALTYISYSEAITAPWTHIPSLLVFCCGCGVFLLIQEWGKSIGRSYLQQQPTTTTTTNGSKGKVLLKSKEKEDNEMEQIDKFGNVMMSLAHACMTSMASIPYVLSPAPTVPLASNGTLQLSFGLTMFYKLACNLSQAYFLMDLLSYVRKYFHLSENRVMTIHHLCGFFSVCPGALLLYENIPYEGLFISCACYALEFSTIFLNARYISLFFKNTTGYFWSGVALIISYPLTRILWFAYTIYYTYNSTLEITYCGPLKNVALFAETFVFFMSLGYFIVLLKAGKRLFVLDLHHDKPLKEVEKNNRKNT</sequence>
<proteinExistence type="predicted"/>
<protein>
    <recommendedName>
        <fullName evidence="7">TLC domain-containing protein</fullName>
    </recommendedName>
</protein>
<dbReference type="GO" id="GO:0005783">
    <property type="term" value="C:endoplasmic reticulum"/>
    <property type="evidence" value="ECO:0007669"/>
    <property type="project" value="TreeGrafter"/>
</dbReference>
<evidence type="ECO:0000313" key="9">
    <source>
        <dbReference type="Proteomes" id="UP000023152"/>
    </source>
</evidence>
<dbReference type="PANTHER" id="PTHR13439:SF0">
    <property type="entry name" value="TOPOISOMERASE I DAMAGE AFFECTED PROTEIN 4"/>
    <property type="match status" value="1"/>
</dbReference>
<evidence type="ECO:0000256" key="6">
    <source>
        <dbReference type="SAM" id="Phobius"/>
    </source>
</evidence>
<feature type="transmembrane region" description="Helical" evidence="6">
    <location>
        <begin position="297"/>
        <end position="318"/>
    </location>
</feature>
<feature type="transmembrane region" description="Helical" evidence="6">
    <location>
        <begin position="198"/>
        <end position="217"/>
    </location>
</feature>
<feature type="non-terminal residue" evidence="8">
    <location>
        <position position="1"/>
    </location>
</feature>
<feature type="transmembrane region" description="Helical" evidence="6">
    <location>
        <begin position="55"/>
        <end position="74"/>
    </location>
</feature>
<feature type="domain" description="TLC" evidence="7">
    <location>
        <begin position="116"/>
        <end position="326"/>
    </location>
</feature>
<feature type="transmembrane region" description="Helical" evidence="6">
    <location>
        <begin position="223"/>
        <end position="243"/>
    </location>
</feature>
<organism evidence="8 9">
    <name type="scientific">Reticulomyxa filosa</name>
    <dbReference type="NCBI Taxonomy" id="46433"/>
    <lineage>
        <taxon>Eukaryota</taxon>
        <taxon>Sar</taxon>
        <taxon>Rhizaria</taxon>
        <taxon>Retaria</taxon>
        <taxon>Foraminifera</taxon>
        <taxon>Monothalamids</taxon>
        <taxon>Reticulomyxidae</taxon>
        <taxon>Reticulomyxa</taxon>
    </lineage>
</organism>
<dbReference type="PANTHER" id="PTHR13439">
    <property type="entry name" value="CT120 PROTEIN"/>
    <property type="match status" value="1"/>
</dbReference>
<feature type="transmembrane region" description="Helical" evidence="6">
    <location>
        <begin position="163"/>
        <end position="186"/>
    </location>
</feature>
<comment type="subcellular location">
    <subcellularLocation>
        <location evidence="1">Membrane</location>
        <topology evidence="1">Multi-pass membrane protein</topology>
    </subcellularLocation>
</comment>
<evidence type="ECO:0000256" key="2">
    <source>
        <dbReference type="ARBA" id="ARBA00022692"/>
    </source>
</evidence>
<dbReference type="InterPro" id="IPR050846">
    <property type="entry name" value="TLCD"/>
</dbReference>
<evidence type="ECO:0000259" key="7">
    <source>
        <dbReference type="PROSITE" id="PS50922"/>
    </source>
</evidence>
<evidence type="ECO:0000313" key="8">
    <source>
        <dbReference type="EMBL" id="ETO24989.1"/>
    </source>
</evidence>
<dbReference type="AlphaFoldDB" id="X6NGZ4"/>
<keyword evidence="2 5" id="KW-0812">Transmembrane</keyword>
<comment type="caution">
    <text evidence="8">The sequence shown here is derived from an EMBL/GenBank/DDBJ whole genome shotgun (WGS) entry which is preliminary data.</text>
</comment>
<dbReference type="PROSITE" id="PS50922">
    <property type="entry name" value="TLC"/>
    <property type="match status" value="1"/>
</dbReference>